<dbReference type="InterPro" id="IPR036651">
    <property type="entry name" value="Gln_synt_N_sf"/>
</dbReference>
<dbReference type="InterPro" id="IPR014746">
    <property type="entry name" value="Gln_synth/guanido_kin_cat_dom"/>
</dbReference>
<dbReference type="SUPFAM" id="SSF54368">
    <property type="entry name" value="Glutamine synthetase, N-terminal domain"/>
    <property type="match status" value="1"/>
</dbReference>
<evidence type="ECO:0000259" key="16">
    <source>
        <dbReference type="PROSITE" id="PS51987"/>
    </source>
</evidence>
<dbReference type="GO" id="GO:0005524">
    <property type="term" value="F:ATP binding"/>
    <property type="evidence" value="ECO:0007669"/>
    <property type="project" value="UniProtKB-KW"/>
</dbReference>
<comment type="subunit">
    <text evidence="3">Homooctamer.</text>
</comment>
<evidence type="ECO:0000256" key="6">
    <source>
        <dbReference type="ARBA" id="ARBA00022598"/>
    </source>
</evidence>
<keyword evidence="9 13" id="KW-0067">ATP-binding</keyword>
<dbReference type="PROSITE" id="PS51986">
    <property type="entry name" value="GS_BETA_GRASP"/>
    <property type="match status" value="1"/>
</dbReference>
<evidence type="ECO:0000256" key="13">
    <source>
        <dbReference type="RuleBase" id="RU004356"/>
    </source>
</evidence>
<feature type="chain" id="PRO_5020976817" description="Glutamine synthetase" evidence="14">
    <location>
        <begin position="32"/>
        <end position="407"/>
    </location>
</feature>
<feature type="domain" description="GS catalytic" evidence="16">
    <location>
        <begin position="138"/>
        <end position="407"/>
    </location>
</feature>
<dbReference type="SMART" id="SM01230">
    <property type="entry name" value="Gln-synt_C"/>
    <property type="match status" value="1"/>
</dbReference>
<keyword evidence="18" id="KW-1185">Reference proteome</keyword>
<evidence type="ECO:0000256" key="3">
    <source>
        <dbReference type="ARBA" id="ARBA00011823"/>
    </source>
</evidence>
<dbReference type="AlphaFoldDB" id="A0A4S8II33"/>
<comment type="similarity">
    <text evidence="2 11 12">Belongs to the glutamine synthetase family.</text>
</comment>
<dbReference type="Proteomes" id="UP000317650">
    <property type="component" value="Chromosome 9"/>
</dbReference>
<dbReference type="InterPro" id="IPR027302">
    <property type="entry name" value="Gln_synth_N_conserv_site"/>
</dbReference>
<reference evidence="17 18" key="1">
    <citation type="journal article" date="2019" name="Nat. Plants">
        <title>Genome sequencing of Musa balbisiana reveals subgenome evolution and function divergence in polyploid bananas.</title>
        <authorList>
            <person name="Yao X."/>
        </authorList>
    </citation>
    <scope>NUCLEOTIDE SEQUENCE [LARGE SCALE GENOMIC DNA]</scope>
    <source>
        <strain evidence="18">cv. DH-PKW</strain>
        <tissue evidence="17">Leaves</tissue>
    </source>
</reference>
<dbReference type="PROSITE" id="PS00180">
    <property type="entry name" value="GLNA_1"/>
    <property type="match status" value="1"/>
</dbReference>
<dbReference type="GO" id="GO:0004356">
    <property type="term" value="F:glutamine synthetase activity"/>
    <property type="evidence" value="ECO:0007669"/>
    <property type="project" value="UniProtKB-EC"/>
</dbReference>
<keyword evidence="5" id="KW-0150">Chloroplast</keyword>
<dbReference type="Gene3D" id="3.10.20.70">
    <property type="entry name" value="Glutamine synthetase, N-terminal domain"/>
    <property type="match status" value="1"/>
</dbReference>
<feature type="signal peptide" evidence="14">
    <location>
        <begin position="1"/>
        <end position="31"/>
    </location>
</feature>
<accession>A0A4S8II33</accession>
<dbReference type="STRING" id="52838.A0A4S8II33"/>
<dbReference type="PANTHER" id="PTHR20852:SF118">
    <property type="entry name" value="GLUTAMINE SYNTHETASE, CHLOROPLASTIC_MITOCHONDRIAL"/>
    <property type="match status" value="1"/>
</dbReference>
<protein>
    <recommendedName>
        <fullName evidence="4 13">Glutamine synthetase</fullName>
        <ecNumber evidence="4 13">6.3.1.2</ecNumber>
    </recommendedName>
</protein>
<evidence type="ECO:0000256" key="11">
    <source>
        <dbReference type="PROSITE-ProRule" id="PRU01330"/>
    </source>
</evidence>
<keyword evidence="7" id="KW-0934">Plastid</keyword>
<evidence type="ECO:0000256" key="8">
    <source>
        <dbReference type="ARBA" id="ARBA00022741"/>
    </source>
</evidence>
<comment type="subcellular location">
    <subcellularLocation>
        <location evidence="1">Plastid</location>
        <location evidence="1">Chloroplast</location>
    </subcellularLocation>
</comment>
<dbReference type="InterPro" id="IPR008146">
    <property type="entry name" value="Gln_synth_cat_dom"/>
</dbReference>
<name>A0A4S8II33_MUSBA</name>
<organism evidence="17 18">
    <name type="scientific">Musa balbisiana</name>
    <name type="common">Banana</name>
    <dbReference type="NCBI Taxonomy" id="52838"/>
    <lineage>
        <taxon>Eukaryota</taxon>
        <taxon>Viridiplantae</taxon>
        <taxon>Streptophyta</taxon>
        <taxon>Embryophyta</taxon>
        <taxon>Tracheophyta</taxon>
        <taxon>Spermatophyta</taxon>
        <taxon>Magnoliopsida</taxon>
        <taxon>Liliopsida</taxon>
        <taxon>Zingiberales</taxon>
        <taxon>Musaceae</taxon>
        <taxon>Musa</taxon>
    </lineage>
</organism>
<proteinExistence type="inferred from homology"/>
<dbReference type="InterPro" id="IPR027303">
    <property type="entry name" value="Gln_synth_gly_rich_site"/>
</dbReference>
<dbReference type="GO" id="GO:0009507">
    <property type="term" value="C:chloroplast"/>
    <property type="evidence" value="ECO:0007669"/>
    <property type="project" value="UniProtKB-SubCell"/>
</dbReference>
<evidence type="ECO:0000256" key="14">
    <source>
        <dbReference type="SAM" id="SignalP"/>
    </source>
</evidence>
<keyword evidence="8 13" id="KW-0547">Nucleotide-binding</keyword>
<evidence type="ECO:0000256" key="10">
    <source>
        <dbReference type="ARBA" id="ARBA00022946"/>
    </source>
</evidence>
<comment type="caution">
    <text evidence="17">The sequence shown here is derived from an EMBL/GenBank/DDBJ whole genome shotgun (WGS) entry which is preliminary data.</text>
</comment>
<keyword evidence="10" id="KW-0809">Transit peptide</keyword>
<evidence type="ECO:0000259" key="15">
    <source>
        <dbReference type="PROSITE" id="PS51986"/>
    </source>
</evidence>
<dbReference type="InterPro" id="IPR008147">
    <property type="entry name" value="Gln_synt_N"/>
</dbReference>
<evidence type="ECO:0000256" key="7">
    <source>
        <dbReference type="ARBA" id="ARBA00022640"/>
    </source>
</evidence>
<comment type="catalytic activity">
    <reaction evidence="13">
        <text>L-glutamate + NH4(+) + ATP = L-glutamine + ADP + phosphate + H(+)</text>
        <dbReference type="Rhea" id="RHEA:16169"/>
        <dbReference type="ChEBI" id="CHEBI:15378"/>
        <dbReference type="ChEBI" id="CHEBI:28938"/>
        <dbReference type="ChEBI" id="CHEBI:29985"/>
        <dbReference type="ChEBI" id="CHEBI:30616"/>
        <dbReference type="ChEBI" id="CHEBI:43474"/>
        <dbReference type="ChEBI" id="CHEBI:58359"/>
        <dbReference type="ChEBI" id="CHEBI:456216"/>
        <dbReference type="EC" id="6.3.1.2"/>
    </reaction>
</comment>
<keyword evidence="6 13" id="KW-0436">Ligase</keyword>
<dbReference type="Gene3D" id="3.30.590.10">
    <property type="entry name" value="Glutamine synthetase/guanido kinase, catalytic domain"/>
    <property type="match status" value="1"/>
</dbReference>
<dbReference type="Pfam" id="PF00120">
    <property type="entry name" value="Gln-synt_C"/>
    <property type="match status" value="1"/>
</dbReference>
<dbReference type="EC" id="6.3.1.2" evidence="4 13"/>
<dbReference type="FunFam" id="3.10.20.70:FF:000003">
    <property type="entry name" value="Glutamine synthetase, chloroplastic"/>
    <property type="match status" value="1"/>
</dbReference>
<sequence length="407" mass="45147">MHRHIGLTAFPVKHLPFAVCLPWLIVLAVKSDNGVVSRLEDLLKLDMAPFTDKIIAEYIWIGGTGIDIRSKSRTISRPVEYPSELPKWNYDGSSTGQAPGEDSEVILYPQAVFKDPFRGGNNILVICDSYTPSGEPIPTNKRCRAAQIFSDQKVIDEVPWYGIEQEYTLLQTNVKWPLGWPVGGYPGPQGPYYCAVGADKSFGRDISDAHYKACLYAGINISGTNGEVMPGQWEYQVGPSVGIEAGDHIWCSRYILERITEQAGVILSLDPKPIEGDWNGAGCHTNFSTKSMREEGGYEVIKKAILNLSLRHMDHISAYGEGNERRLTGKHETANINTFSWTEPEAGIADRRCLGVVVDDLGYLEDRRPASNMDPYVVTSLLAETTILWQPSLEAEARAAKELQLQV</sequence>
<dbReference type="InterPro" id="IPR050292">
    <property type="entry name" value="Glutamine_Synthetase"/>
</dbReference>
<evidence type="ECO:0000256" key="1">
    <source>
        <dbReference type="ARBA" id="ARBA00004229"/>
    </source>
</evidence>
<evidence type="ECO:0000256" key="12">
    <source>
        <dbReference type="RuleBase" id="RU000384"/>
    </source>
</evidence>
<keyword evidence="14" id="KW-0732">Signal</keyword>
<dbReference type="SUPFAM" id="SSF55931">
    <property type="entry name" value="Glutamine synthetase/guanido kinase"/>
    <property type="match status" value="1"/>
</dbReference>
<dbReference type="PROSITE" id="PS51987">
    <property type="entry name" value="GS_CATALYTIC"/>
    <property type="match status" value="1"/>
</dbReference>
<dbReference type="FunFam" id="3.30.590.10:FF:000004">
    <property type="entry name" value="Glutamine synthetase"/>
    <property type="match status" value="1"/>
</dbReference>
<evidence type="ECO:0000256" key="2">
    <source>
        <dbReference type="ARBA" id="ARBA00009897"/>
    </source>
</evidence>
<evidence type="ECO:0000256" key="9">
    <source>
        <dbReference type="ARBA" id="ARBA00022840"/>
    </source>
</evidence>
<dbReference type="EMBL" id="PYDT01000010">
    <property type="protein sequence ID" value="THU47464.1"/>
    <property type="molecule type" value="Genomic_DNA"/>
</dbReference>
<evidence type="ECO:0000256" key="5">
    <source>
        <dbReference type="ARBA" id="ARBA00022528"/>
    </source>
</evidence>
<feature type="domain" description="GS beta-grasp" evidence="15">
    <location>
        <begin position="54"/>
        <end position="134"/>
    </location>
</feature>
<gene>
    <name evidence="17" type="ORF">C4D60_Mb09t15810</name>
</gene>
<dbReference type="PANTHER" id="PTHR20852">
    <property type="entry name" value="GLUTAMINE SYNTHETASE"/>
    <property type="match status" value="1"/>
</dbReference>
<dbReference type="PROSITE" id="PS00181">
    <property type="entry name" value="GLNA_ATP"/>
    <property type="match status" value="1"/>
</dbReference>
<evidence type="ECO:0000313" key="18">
    <source>
        <dbReference type="Proteomes" id="UP000317650"/>
    </source>
</evidence>
<evidence type="ECO:0000256" key="4">
    <source>
        <dbReference type="ARBA" id="ARBA00012937"/>
    </source>
</evidence>
<evidence type="ECO:0000313" key="17">
    <source>
        <dbReference type="EMBL" id="THU47464.1"/>
    </source>
</evidence>
<dbReference type="GO" id="GO:0006542">
    <property type="term" value="P:glutamine biosynthetic process"/>
    <property type="evidence" value="ECO:0007669"/>
    <property type="project" value="InterPro"/>
</dbReference>